<evidence type="ECO:0000256" key="5">
    <source>
        <dbReference type="ARBA" id="ARBA00022729"/>
    </source>
</evidence>
<dbReference type="Pfam" id="PF00331">
    <property type="entry name" value="Glyco_hydro_10"/>
    <property type="match status" value="1"/>
</dbReference>
<dbReference type="GO" id="GO:0016020">
    <property type="term" value="C:membrane"/>
    <property type="evidence" value="ECO:0007669"/>
    <property type="project" value="InterPro"/>
</dbReference>
<dbReference type="InterPro" id="IPR015919">
    <property type="entry name" value="Cadherin-like_sf"/>
</dbReference>
<evidence type="ECO:0000256" key="3">
    <source>
        <dbReference type="ARBA" id="ARBA00012590"/>
    </source>
</evidence>
<dbReference type="PROSITE" id="PS51760">
    <property type="entry name" value="GH10_2"/>
    <property type="match status" value="1"/>
</dbReference>
<keyword evidence="9" id="KW-0624">Polysaccharide degradation</keyword>
<dbReference type="Proteomes" id="UP000061468">
    <property type="component" value="Chromosome"/>
</dbReference>
<sequence>MTNFLLKLILITPLFCLATPVFANWTDVEEISISKSRPLFDRTNRVYVVNVEIQNNSADDIVGPLRVLVNNATLEVVDEDGVSESGSPYFVVSEASLPAGQSMSVKTTFELRRARLAFDAVLQQKNPNVAIYAEAEGGGASSLLFKGNAFNVIQGDPSFVTVNQTDTDAPTDDTRIIELEIAFPKAGTYALYARVRVGPNTAEDDSFFIPTEFGRNNGWETINSISGFVVPGEPGYEADSLVIAGGSAASNVWKWTRIAGPTYTVPENSLDQVFRFAGREDGLDIDKFAFANESVLFTIEALENGLAGNLVEPPPPFVPVGPPLATGQEKFLGGVCCGRQRPNFEAYWNQVTPENAGKWGSVESTRDVMNWAELDEAYALAKANNFPYKHHVLVWGNQQPEWITALPAEEQLEEILEWFNAVNERYEAIDFIEVVNEFDNDPPNLANDGPGYIDALRLFNPQTTLELISQFESDGLSTPEATDKAANFDWIINAFQMARNIFPSSTRLMFNEYNVINSTSRTDLAIELANLLKARGLIDDFGFQGHAFSTTGPNEVMLENLNRIASETGLDVYVTELDIDGQTDLIQLLDYQRIFPLFWEHPAVKGVTMWGYLPGHWRENQGAILALENGSEKPALKWLRSYMRGLSPTITNPGLLEVSADAPIGTSVVVLESKTFDGVVNSADDTVTWSILGGSGEGTFAIDSETGEITTTDSLRSALLNLYVQVEQDGYTSLVLDLQIFIPGDDLEPVVIEYDFLNDVQGWRGDYGTTASVGYDEAAQAAVMIPDWIDNANEQVYIREVALTDLTDATVDYTVTVPQALVDAGLTLQGFVQTGAPSYTRIYGEAFAPVAGENTFRINPVDNGNGDIEIIERIGFQLNGPLSDALDESVLLNNVTVTIPVTVPVSNLVEYDFVASVEGWQGEFGTSANVVHNAASESAELLPDGTSTSHNYIVQFAPSDYAGANIRYTVTVTEEQANNGLTVQGYVQTGAPNYTRLYGNIQNVVAGENTFTFTPIDNGSGDIVNIERVALQINGSFSGASADTVLLNNVLVTFP</sequence>
<evidence type="ECO:0000259" key="12">
    <source>
        <dbReference type="PROSITE" id="PS50268"/>
    </source>
</evidence>
<dbReference type="InterPro" id="IPR017853">
    <property type="entry name" value="GH"/>
</dbReference>
<evidence type="ECO:0000256" key="11">
    <source>
        <dbReference type="SAM" id="SignalP"/>
    </source>
</evidence>
<feature type="active site" description="Nucleophile" evidence="10">
    <location>
        <position position="576"/>
    </location>
</feature>
<dbReference type="SUPFAM" id="SSF49313">
    <property type="entry name" value="Cadherin-like"/>
    <property type="match status" value="1"/>
</dbReference>
<dbReference type="Gene3D" id="2.60.120.260">
    <property type="entry name" value="Galactose-binding domain-like"/>
    <property type="match status" value="2"/>
</dbReference>
<dbReference type="PROSITE" id="PS50268">
    <property type="entry name" value="CADHERIN_2"/>
    <property type="match status" value="1"/>
</dbReference>
<evidence type="ECO:0000256" key="10">
    <source>
        <dbReference type="PROSITE-ProRule" id="PRU10061"/>
    </source>
</evidence>
<dbReference type="EC" id="3.2.1.8" evidence="3"/>
<gene>
    <name evidence="14" type="ORF">AV942_19440</name>
</gene>
<dbReference type="PROSITE" id="PS00591">
    <property type="entry name" value="GH10_1"/>
    <property type="match status" value="1"/>
</dbReference>
<organism evidence="14 15">
    <name type="scientific">Alteromonas mediterranea</name>
    <dbReference type="NCBI Taxonomy" id="314275"/>
    <lineage>
        <taxon>Bacteria</taxon>
        <taxon>Pseudomonadati</taxon>
        <taxon>Pseudomonadota</taxon>
        <taxon>Gammaproteobacteria</taxon>
        <taxon>Alteromonadales</taxon>
        <taxon>Alteromonadaceae</taxon>
        <taxon>Alteromonas/Salinimonas group</taxon>
        <taxon>Alteromonas</taxon>
    </lineage>
</organism>
<name>A0AAC9AE63_9ALTE</name>
<evidence type="ECO:0000313" key="15">
    <source>
        <dbReference type="Proteomes" id="UP000061468"/>
    </source>
</evidence>
<feature type="domain" description="GH10" evidence="13">
    <location>
        <begin position="338"/>
        <end position="642"/>
    </location>
</feature>
<evidence type="ECO:0000256" key="1">
    <source>
        <dbReference type="ARBA" id="ARBA00000681"/>
    </source>
</evidence>
<dbReference type="SUPFAM" id="SSF51445">
    <property type="entry name" value="(Trans)glycosidases"/>
    <property type="match status" value="1"/>
</dbReference>
<dbReference type="GO" id="GO:0005509">
    <property type="term" value="F:calcium ion binding"/>
    <property type="evidence" value="ECO:0007669"/>
    <property type="project" value="InterPro"/>
</dbReference>
<evidence type="ECO:0000256" key="2">
    <source>
        <dbReference type="ARBA" id="ARBA00007495"/>
    </source>
</evidence>
<dbReference type="InterPro" id="IPR044846">
    <property type="entry name" value="GH10"/>
</dbReference>
<dbReference type="GO" id="GO:0031176">
    <property type="term" value="F:endo-1,4-beta-xylanase activity"/>
    <property type="evidence" value="ECO:0007669"/>
    <property type="project" value="UniProtKB-EC"/>
</dbReference>
<comment type="catalytic activity">
    <reaction evidence="1">
        <text>Endohydrolysis of (1-&gt;4)-beta-D-xylosidic linkages in xylans.</text>
        <dbReference type="EC" id="3.2.1.8"/>
    </reaction>
</comment>
<dbReference type="GO" id="GO:0007156">
    <property type="term" value="P:homophilic cell adhesion via plasma membrane adhesion molecules"/>
    <property type="evidence" value="ECO:0007669"/>
    <property type="project" value="InterPro"/>
</dbReference>
<dbReference type="InterPro" id="IPR002126">
    <property type="entry name" value="Cadherin-like_dom"/>
</dbReference>
<evidence type="ECO:0000313" key="14">
    <source>
        <dbReference type="EMBL" id="AMJ80302.1"/>
    </source>
</evidence>
<keyword evidence="6" id="KW-0378">Hydrolase</keyword>
<feature type="chain" id="PRO_5041921729" description="endo-1,4-beta-xylanase" evidence="11">
    <location>
        <begin position="24"/>
        <end position="1055"/>
    </location>
</feature>
<dbReference type="PANTHER" id="PTHR31490:SF88">
    <property type="entry name" value="BETA-XYLANASE"/>
    <property type="match status" value="1"/>
</dbReference>
<evidence type="ECO:0000256" key="7">
    <source>
        <dbReference type="ARBA" id="ARBA00023277"/>
    </source>
</evidence>
<reference evidence="14 15" key="1">
    <citation type="submission" date="2015-12" db="EMBL/GenBank/DDBJ databases">
        <title>Intraspecies pangenome expansion in the marine bacterium Alteromonas.</title>
        <authorList>
            <person name="Lopez-Perez M."/>
            <person name="Rodriguez-Valera F."/>
        </authorList>
    </citation>
    <scope>NUCLEOTIDE SEQUENCE [LARGE SCALE GENOMIC DNA]</scope>
    <source>
        <strain evidence="14 15">UM8</strain>
    </source>
</reference>
<dbReference type="EMBL" id="CP013928">
    <property type="protein sequence ID" value="AMJ80302.1"/>
    <property type="molecule type" value="Genomic_DNA"/>
</dbReference>
<keyword evidence="4" id="KW-0858">Xylan degradation</keyword>
<accession>A0AAC9AE63</accession>
<dbReference type="RefSeq" id="WP_015068486.1">
    <property type="nucleotide sequence ID" value="NZ_CAXGIV010000001.1"/>
</dbReference>
<feature type="domain" description="Cadherin" evidence="12">
    <location>
        <begin position="650"/>
        <end position="751"/>
    </location>
</feature>
<evidence type="ECO:0000256" key="8">
    <source>
        <dbReference type="ARBA" id="ARBA00023295"/>
    </source>
</evidence>
<keyword evidence="5 11" id="KW-0732">Signal</keyword>
<evidence type="ECO:0000256" key="4">
    <source>
        <dbReference type="ARBA" id="ARBA00022651"/>
    </source>
</evidence>
<proteinExistence type="inferred from homology"/>
<dbReference type="Gene3D" id="2.60.40.60">
    <property type="entry name" value="Cadherins"/>
    <property type="match status" value="1"/>
</dbReference>
<comment type="similarity">
    <text evidence="2">Belongs to the glycosyl hydrolase 10 (cellulase F) family.</text>
</comment>
<feature type="signal peptide" evidence="11">
    <location>
        <begin position="1"/>
        <end position="23"/>
    </location>
</feature>
<dbReference type="GO" id="GO:0045493">
    <property type="term" value="P:xylan catabolic process"/>
    <property type="evidence" value="ECO:0007669"/>
    <property type="project" value="UniProtKB-KW"/>
</dbReference>
<dbReference type="InterPro" id="IPR001000">
    <property type="entry name" value="GH10_dom"/>
</dbReference>
<dbReference type="CDD" id="cd11304">
    <property type="entry name" value="Cadherin_repeat"/>
    <property type="match status" value="1"/>
</dbReference>
<evidence type="ECO:0000259" key="13">
    <source>
        <dbReference type="PROSITE" id="PS51760"/>
    </source>
</evidence>
<dbReference type="PANTHER" id="PTHR31490">
    <property type="entry name" value="GLYCOSYL HYDROLASE"/>
    <property type="match status" value="1"/>
</dbReference>
<dbReference type="Gene3D" id="3.20.20.80">
    <property type="entry name" value="Glycosidases"/>
    <property type="match status" value="1"/>
</dbReference>
<dbReference type="SMART" id="SM00633">
    <property type="entry name" value="Glyco_10"/>
    <property type="match status" value="1"/>
</dbReference>
<dbReference type="InterPro" id="IPR031158">
    <property type="entry name" value="GH10_AS"/>
</dbReference>
<evidence type="ECO:0000256" key="9">
    <source>
        <dbReference type="ARBA" id="ARBA00023326"/>
    </source>
</evidence>
<keyword evidence="7" id="KW-0119">Carbohydrate metabolism</keyword>
<keyword evidence="8" id="KW-0326">Glycosidase</keyword>
<protein>
    <recommendedName>
        <fullName evidence="3">endo-1,4-beta-xylanase</fullName>
        <ecNumber evidence="3">3.2.1.8</ecNumber>
    </recommendedName>
</protein>
<dbReference type="AlphaFoldDB" id="A0AAC9AE63"/>
<evidence type="ECO:0000256" key="6">
    <source>
        <dbReference type="ARBA" id="ARBA00022801"/>
    </source>
</evidence>